<evidence type="ECO:0000256" key="5">
    <source>
        <dbReference type="PROSITE-ProRule" id="PRU00176"/>
    </source>
</evidence>
<evidence type="ECO:0000256" key="1">
    <source>
        <dbReference type="ARBA" id="ARBA00004123"/>
    </source>
</evidence>
<keyword evidence="4" id="KW-0539">Nucleus</keyword>
<comment type="similarity">
    <text evidence="2">Belongs to the RENT3 family.</text>
</comment>
<dbReference type="InterPro" id="IPR005120">
    <property type="entry name" value="UPF3_dom"/>
</dbReference>
<name>A0A151GVT3_DRECN</name>
<dbReference type="Pfam" id="PF00076">
    <property type="entry name" value="RRM_1"/>
    <property type="match status" value="1"/>
</dbReference>
<sequence length="651" mass="67507">MSTPQVLSRRANGTTSTSTEPASRVSQIFPPTLPSPPLPPLLVGVGVGGGHDGHGNLRPSCSDPRQEKSAGSAIKSRSAKSKGPADRSGETKTANEGESTRRARPRVHDTGEKLIVRRLPPGMTEAEFVSILGVDWQLSKGKVDWFSYCPGKVSSDPSKPSRPSRAYLHLIQKDDILALSQVVRTATWEDANSTFNNPSLIGPPTLEFSPYKKIPGSKKRVDARQGTIDQDQEFMAFLEALANPIPLRASIDIEEADQAKEETKVTTTPLVEYLKEKKAKGKDGSGRNARSGAKSKKDDEAAKRKSREAKSDKAEKASHETVKILSKKAATVQATQASKNGAGQNAANNAAGAPKSRRAGIAAAARILQRDLGLSPGSAHRRARHDAVKTEADTAASPGKEGAVVTEPAPATDAAPTASHRPKSGQENPLAAKSQPGRKARGGKGGEKSKATEATVAAPAPTPILLKKRGDAEAAGAPGSNAESRSAHAPNGKATTAISTNSREGGSKPSTSNRKASAPVSSGATRAFVKNANAAQGVTEATLRQALEAFGPVSTVEVDKRKGFAYAEFTEHRALVKAISSNPVQVAQTSVLVLERKDKKPVAAAGGAAGTTTSDKAPSRGRRGRGGGNKATGQSTPTAAAAAAANSSTGG</sequence>
<feature type="compositionally biased region" description="Basic and acidic residues" evidence="6">
    <location>
        <begin position="295"/>
        <end position="322"/>
    </location>
</feature>
<feature type="compositionally biased region" description="Low complexity" evidence="6">
    <location>
        <begin position="340"/>
        <end position="367"/>
    </location>
</feature>
<feature type="compositionally biased region" description="Low complexity" evidence="6">
    <location>
        <begin position="403"/>
        <end position="418"/>
    </location>
</feature>
<dbReference type="Gene3D" id="3.30.70.330">
    <property type="match status" value="2"/>
</dbReference>
<dbReference type="InterPro" id="IPR039722">
    <property type="entry name" value="Upf3"/>
</dbReference>
<keyword evidence="5" id="KW-0694">RNA-binding</keyword>
<evidence type="ECO:0000313" key="8">
    <source>
        <dbReference type="EMBL" id="KYK61227.1"/>
    </source>
</evidence>
<evidence type="ECO:0000256" key="6">
    <source>
        <dbReference type="SAM" id="MobiDB-lite"/>
    </source>
</evidence>
<dbReference type="Pfam" id="PF03467">
    <property type="entry name" value="Smg4_UPF3"/>
    <property type="match status" value="1"/>
</dbReference>
<feature type="compositionally biased region" description="Polar residues" evidence="6">
    <location>
        <begin position="493"/>
        <end position="524"/>
    </location>
</feature>
<keyword evidence="9" id="KW-1185">Reference proteome</keyword>
<comment type="caution">
    <text evidence="8">The sequence shown here is derived from an EMBL/GenBank/DDBJ whole genome shotgun (WGS) entry which is preliminary data.</text>
</comment>
<comment type="subcellular location">
    <subcellularLocation>
        <location evidence="1">Nucleus</location>
    </subcellularLocation>
</comment>
<keyword evidence="3" id="KW-0866">Nonsense-mediated mRNA decay</keyword>
<dbReference type="AlphaFoldDB" id="A0A151GVT3"/>
<dbReference type="InParanoid" id="A0A151GVT3"/>
<proteinExistence type="inferred from homology"/>
<dbReference type="CDD" id="cd12455">
    <property type="entry name" value="RRM_like_Smg4_UPF3"/>
    <property type="match status" value="1"/>
</dbReference>
<feature type="compositionally biased region" description="Basic and acidic residues" evidence="6">
    <location>
        <begin position="276"/>
        <end position="285"/>
    </location>
</feature>
<feature type="compositionally biased region" description="Pro residues" evidence="6">
    <location>
        <begin position="31"/>
        <end position="40"/>
    </location>
</feature>
<feature type="compositionally biased region" description="Low complexity" evidence="6">
    <location>
        <begin position="603"/>
        <end position="613"/>
    </location>
</feature>
<dbReference type="Proteomes" id="UP000076580">
    <property type="component" value="Chromosome 01"/>
</dbReference>
<dbReference type="STRING" id="98403.A0A151GVT3"/>
<evidence type="ECO:0000313" key="9">
    <source>
        <dbReference type="Proteomes" id="UP000076580"/>
    </source>
</evidence>
<dbReference type="GO" id="GO:0005737">
    <property type="term" value="C:cytoplasm"/>
    <property type="evidence" value="ECO:0007669"/>
    <property type="project" value="TreeGrafter"/>
</dbReference>
<dbReference type="InterPro" id="IPR000504">
    <property type="entry name" value="RRM_dom"/>
</dbReference>
<dbReference type="PANTHER" id="PTHR13112">
    <property type="entry name" value="UPF3 REGULATOR OF NONSENSE TRANSCRIPTS-LIKE PROTEIN"/>
    <property type="match status" value="1"/>
</dbReference>
<gene>
    <name evidence="8" type="ORF">DCS_02368</name>
</gene>
<feature type="region of interest" description="Disordered" evidence="6">
    <location>
        <begin position="276"/>
        <end position="525"/>
    </location>
</feature>
<dbReference type="GO" id="GO:0000184">
    <property type="term" value="P:nuclear-transcribed mRNA catabolic process, nonsense-mediated decay"/>
    <property type="evidence" value="ECO:0007669"/>
    <property type="project" value="UniProtKB-KW"/>
</dbReference>
<evidence type="ECO:0000256" key="3">
    <source>
        <dbReference type="ARBA" id="ARBA00023161"/>
    </source>
</evidence>
<feature type="region of interest" description="Disordered" evidence="6">
    <location>
        <begin position="1"/>
        <end position="116"/>
    </location>
</feature>
<dbReference type="InterPro" id="IPR035979">
    <property type="entry name" value="RBD_domain_sf"/>
</dbReference>
<evidence type="ECO:0000256" key="2">
    <source>
        <dbReference type="ARBA" id="ARBA00005991"/>
    </source>
</evidence>
<reference evidence="8 9" key="1">
    <citation type="journal article" date="2016" name="Sci. Rep.">
        <title>Insights into Adaptations to a Near-Obligate Nematode Endoparasitic Lifestyle from the Finished Genome of Drechmeria coniospora.</title>
        <authorList>
            <person name="Zhang L."/>
            <person name="Zhou Z."/>
            <person name="Guo Q."/>
            <person name="Fokkens L."/>
            <person name="Miskei M."/>
            <person name="Pocsi I."/>
            <person name="Zhang W."/>
            <person name="Chen M."/>
            <person name="Wang L."/>
            <person name="Sun Y."/>
            <person name="Donzelli B.G."/>
            <person name="Gibson D.M."/>
            <person name="Nelson D.R."/>
            <person name="Luo J.G."/>
            <person name="Rep M."/>
            <person name="Liu H."/>
            <person name="Yang S."/>
            <person name="Wang J."/>
            <person name="Krasnoff S.B."/>
            <person name="Xu Y."/>
            <person name="Molnar I."/>
            <person name="Lin M."/>
        </authorList>
    </citation>
    <scope>NUCLEOTIDE SEQUENCE [LARGE SCALE GENOMIC DNA]</scope>
    <source>
        <strain evidence="8 9">ARSEF 6962</strain>
    </source>
</reference>
<feature type="compositionally biased region" description="Basic and acidic residues" evidence="6">
    <location>
        <begin position="83"/>
        <end position="115"/>
    </location>
</feature>
<dbReference type="InterPro" id="IPR012677">
    <property type="entry name" value="Nucleotide-bd_a/b_plait_sf"/>
</dbReference>
<dbReference type="SMART" id="SM00360">
    <property type="entry name" value="RRM"/>
    <property type="match status" value="1"/>
</dbReference>
<dbReference type="GO" id="GO:0005730">
    <property type="term" value="C:nucleolus"/>
    <property type="evidence" value="ECO:0007669"/>
    <property type="project" value="TreeGrafter"/>
</dbReference>
<feature type="compositionally biased region" description="Polar residues" evidence="6">
    <location>
        <begin position="1"/>
        <end position="26"/>
    </location>
</feature>
<evidence type="ECO:0000256" key="4">
    <source>
        <dbReference type="ARBA" id="ARBA00023242"/>
    </source>
</evidence>
<dbReference type="RefSeq" id="XP_040660579.1">
    <property type="nucleotide sequence ID" value="XM_040799696.1"/>
</dbReference>
<dbReference type="PANTHER" id="PTHR13112:SF0">
    <property type="entry name" value="FI21285P1"/>
    <property type="match status" value="1"/>
</dbReference>
<dbReference type="EMBL" id="LAYC01000001">
    <property type="protein sequence ID" value="KYK61227.1"/>
    <property type="molecule type" value="Genomic_DNA"/>
</dbReference>
<accession>A0A151GVT3</accession>
<feature type="domain" description="RRM" evidence="7">
    <location>
        <begin position="525"/>
        <end position="591"/>
    </location>
</feature>
<dbReference type="GeneID" id="63715011"/>
<dbReference type="GO" id="GO:0045727">
    <property type="term" value="P:positive regulation of translation"/>
    <property type="evidence" value="ECO:0007669"/>
    <property type="project" value="TreeGrafter"/>
</dbReference>
<feature type="region of interest" description="Disordered" evidence="6">
    <location>
        <begin position="596"/>
        <end position="651"/>
    </location>
</feature>
<evidence type="ECO:0000259" key="7">
    <source>
        <dbReference type="PROSITE" id="PS50102"/>
    </source>
</evidence>
<dbReference type="GO" id="GO:0003729">
    <property type="term" value="F:mRNA binding"/>
    <property type="evidence" value="ECO:0007669"/>
    <property type="project" value="TreeGrafter"/>
</dbReference>
<dbReference type="PROSITE" id="PS50102">
    <property type="entry name" value="RRM"/>
    <property type="match status" value="1"/>
</dbReference>
<organism evidence="8 9">
    <name type="scientific">Drechmeria coniospora</name>
    <name type="common">Nematophagous fungus</name>
    <name type="synonym">Meria coniospora</name>
    <dbReference type="NCBI Taxonomy" id="98403"/>
    <lineage>
        <taxon>Eukaryota</taxon>
        <taxon>Fungi</taxon>
        <taxon>Dikarya</taxon>
        <taxon>Ascomycota</taxon>
        <taxon>Pezizomycotina</taxon>
        <taxon>Sordariomycetes</taxon>
        <taxon>Hypocreomycetidae</taxon>
        <taxon>Hypocreales</taxon>
        <taxon>Ophiocordycipitaceae</taxon>
        <taxon>Drechmeria</taxon>
    </lineage>
</organism>
<protein>
    <recommendedName>
        <fullName evidence="7">RRM domain-containing protein</fullName>
    </recommendedName>
</protein>
<dbReference type="SUPFAM" id="SSF54928">
    <property type="entry name" value="RNA-binding domain, RBD"/>
    <property type="match status" value="2"/>
</dbReference>